<name>A0A0A8Y1D1_ARUDO</name>
<organism evidence="1">
    <name type="scientific">Arundo donax</name>
    <name type="common">Giant reed</name>
    <name type="synonym">Donax arundinaceus</name>
    <dbReference type="NCBI Taxonomy" id="35708"/>
    <lineage>
        <taxon>Eukaryota</taxon>
        <taxon>Viridiplantae</taxon>
        <taxon>Streptophyta</taxon>
        <taxon>Embryophyta</taxon>
        <taxon>Tracheophyta</taxon>
        <taxon>Spermatophyta</taxon>
        <taxon>Magnoliopsida</taxon>
        <taxon>Liliopsida</taxon>
        <taxon>Poales</taxon>
        <taxon>Poaceae</taxon>
        <taxon>PACMAD clade</taxon>
        <taxon>Arundinoideae</taxon>
        <taxon>Arundineae</taxon>
        <taxon>Arundo</taxon>
    </lineage>
</organism>
<accession>A0A0A8Y1D1</accession>
<reference evidence="1" key="2">
    <citation type="journal article" date="2015" name="Data Brief">
        <title>Shoot transcriptome of the giant reed, Arundo donax.</title>
        <authorList>
            <person name="Barrero R.A."/>
            <person name="Guerrero F.D."/>
            <person name="Moolhuijzen P."/>
            <person name="Goolsby J.A."/>
            <person name="Tidwell J."/>
            <person name="Bellgard S.E."/>
            <person name="Bellgard M.I."/>
        </authorList>
    </citation>
    <scope>NUCLEOTIDE SEQUENCE</scope>
    <source>
        <tissue evidence="1">Shoot tissue taken approximately 20 cm above the soil surface</tissue>
    </source>
</reference>
<evidence type="ECO:0000313" key="1">
    <source>
        <dbReference type="EMBL" id="JAD19886.1"/>
    </source>
</evidence>
<dbReference type="EMBL" id="GBRH01278009">
    <property type="protein sequence ID" value="JAD19886.1"/>
    <property type="molecule type" value="Transcribed_RNA"/>
</dbReference>
<dbReference type="AlphaFoldDB" id="A0A0A8Y1D1"/>
<sequence length="38" mass="4324">MNSSCTSFLFLFPFSNESSLHLMTSVSFFWEACHSMGL</sequence>
<reference evidence="1" key="1">
    <citation type="submission" date="2014-09" db="EMBL/GenBank/DDBJ databases">
        <authorList>
            <person name="Magalhaes I.L.F."/>
            <person name="Oliveira U."/>
            <person name="Santos F.R."/>
            <person name="Vidigal T.H.D.A."/>
            <person name="Brescovit A.D."/>
            <person name="Santos A.J."/>
        </authorList>
    </citation>
    <scope>NUCLEOTIDE SEQUENCE</scope>
    <source>
        <tissue evidence="1">Shoot tissue taken approximately 20 cm above the soil surface</tissue>
    </source>
</reference>
<proteinExistence type="predicted"/>
<protein>
    <submittedName>
        <fullName evidence="1">Uncharacterized protein</fullName>
    </submittedName>
</protein>